<protein>
    <submittedName>
        <fullName evidence="1">Uncharacterized protein</fullName>
    </submittedName>
</protein>
<name>A0ACC1HD43_9FUNG</name>
<gene>
    <name evidence="1" type="ORF">EV182_005505</name>
</gene>
<reference evidence="1" key="1">
    <citation type="submission" date="2022-06" db="EMBL/GenBank/DDBJ databases">
        <title>Phylogenomic reconstructions and comparative analyses of Kickxellomycotina fungi.</title>
        <authorList>
            <person name="Reynolds N.K."/>
            <person name="Stajich J.E."/>
            <person name="Barry K."/>
            <person name="Grigoriev I.V."/>
            <person name="Crous P."/>
            <person name="Smith M.E."/>
        </authorList>
    </citation>
    <scope>NUCLEOTIDE SEQUENCE</scope>
    <source>
        <strain evidence="1">RSA 2271</strain>
    </source>
</reference>
<proteinExistence type="predicted"/>
<evidence type="ECO:0000313" key="2">
    <source>
        <dbReference type="Proteomes" id="UP001145114"/>
    </source>
</evidence>
<keyword evidence="2" id="KW-1185">Reference proteome</keyword>
<dbReference type="EMBL" id="JAMZIH010007130">
    <property type="protein sequence ID" value="KAJ1673300.1"/>
    <property type="molecule type" value="Genomic_DNA"/>
</dbReference>
<dbReference type="Proteomes" id="UP001145114">
    <property type="component" value="Unassembled WGS sequence"/>
</dbReference>
<organism evidence="1 2">
    <name type="scientific">Spiromyces aspiralis</name>
    <dbReference type="NCBI Taxonomy" id="68401"/>
    <lineage>
        <taxon>Eukaryota</taxon>
        <taxon>Fungi</taxon>
        <taxon>Fungi incertae sedis</taxon>
        <taxon>Zoopagomycota</taxon>
        <taxon>Kickxellomycotina</taxon>
        <taxon>Kickxellomycetes</taxon>
        <taxon>Kickxellales</taxon>
        <taxon>Kickxellaceae</taxon>
        <taxon>Spiromyces</taxon>
    </lineage>
</organism>
<evidence type="ECO:0000313" key="1">
    <source>
        <dbReference type="EMBL" id="KAJ1673300.1"/>
    </source>
</evidence>
<accession>A0ACC1HD43</accession>
<comment type="caution">
    <text evidence="1">The sequence shown here is derived from an EMBL/GenBank/DDBJ whole genome shotgun (WGS) entry which is preliminary data.</text>
</comment>
<feature type="non-terminal residue" evidence="1">
    <location>
        <position position="1"/>
    </location>
</feature>
<sequence length="468" mass="52628">PDFGPRLARAFADLPNQLTSLTLLCWYPTSEFMDTLARHQPQLEHLKTYAQLDTFASPVCHPGLKSLEIPSVLVPATFDPSTDHLCITSSRFPNLEKLHISYIAYMSREFPMPTTNNDILSPIFSSVSRPWSHVVSLKLPQFTDAMAVKLAFKFPRLSYIYSEFAGVKCYPLVSDPLVTGVIGQTREQLFESSVLSYRGFLALVQSLPDLRVISLGSNYYNSLHCIDDQIAVSKVPHPQHGSSDHEYHHHNYYYYPSPPESKSTVAAKGTTRRPGDPAAAGIHSDTRSIEVGDDGGLDSSDDDSSTLLGTPMTVDYNSEANLPFYETIPWACTKLKFLKIASAPVSLPAMIRILRQLPYLQHLNLNLFKPLKRHDFVTTCYDYPEVNSSNGIEQQAAIGRQTSVHCFPSVYSLCIKLSSSKHFELTCWALLFAMFPSLQKVTFEPKQFELSSVLRREFTHIAFDDHLY</sequence>